<dbReference type="GO" id="GO:0016787">
    <property type="term" value="F:hydrolase activity"/>
    <property type="evidence" value="ECO:0007669"/>
    <property type="project" value="UniProtKB-KW"/>
</dbReference>
<dbReference type="InterPro" id="IPR000639">
    <property type="entry name" value="Epox_hydrolase-like"/>
</dbReference>
<name>A0A9Q0CDA8_9POAL</name>
<dbReference type="InterPro" id="IPR029058">
    <property type="entry name" value="AB_hydrolase_fold"/>
</dbReference>
<dbReference type="SUPFAM" id="SSF53474">
    <property type="entry name" value="alpha/beta-Hydrolases"/>
    <property type="match status" value="1"/>
</dbReference>
<dbReference type="Proteomes" id="UP001151287">
    <property type="component" value="Unassembled WGS sequence"/>
</dbReference>
<dbReference type="EMBL" id="JAMQYH010000004">
    <property type="protein sequence ID" value="KAJ1691788.1"/>
    <property type="molecule type" value="Genomic_DNA"/>
</dbReference>
<proteinExistence type="inferred from homology"/>
<dbReference type="Gene3D" id="3.40.50.1820">
    <property type="entry name" value="alpha/beta hydrolase"/>
    <property type="match status" value="2"/>
</dbReference>
<comment type="similarity">
    <text evidence="2">Belongs to the AB hydrolase superfamily. Epoxide hydrolase family.</text>
</comment>
<gene>
    <name evidence="4" type="ORF">LUZ63_015943</name>
</gene>
<protein>
    <recommendedName>
        <fullName evidence="3">AB hydrolase-1 domain-containing protein</fullName>
    </recommendedName>
</protein>
<evidence type="ECO:0000256" key="2">
    <source>
        <dbReference type="ARBA" id="ARBA00038334"/>
    </source>
</evidence>
<evidence type="ECO:0000259" key="3">
    <source>
        <dbReference type="Pfam" id="PF00561"/>
    </source>
</evidence>
<keyword evidence="5" id="KW-1185">Reference proteome</keyword>
<dbReference type="InterPro" id="IPR000073">
    <property type="entry name" value="AB_hydrolase_1"/>
</dbReference>
<comment type="caution">
    <text evidence="4">The sequence shown here is derived from an EMBL/GenBank/DDBJ whole genome shotgun (WGS) entry which is preliminary data.</text>
</comment>
<dbReference type="PRINTS" id="PR00412">
    <property type="entry name" value="EPOXHYDRLASE"/>
</dbReference>
<keyword evidence="1" id="KW-0378">Hydrolase</keyword>
<dbReference type="OrthoDB" id="7130006at2759"/>
<dbReference type="PANTHER" id="PTHR43329">
    <property type="entry name" value="EPOXIDE HYDROLASE"/>
    <property type="match status" value="1"/>
</dbReference>
<dbReference type="AlphaFoldDB" id="A0A9Q0CDA8"/>
<organism evidence="4 5">
    <name type="scientific">Rhynchospora breviuscula</name>
    <dbReference type="NCBI Taxonomy" id="2022672"/>
    <lineage>
        <taxon>Eukaryota</taxon>
        <taxon>Viridiplantae</taxon>
        <taxon>Streptophyta</taxon>
        <taxon>Embryophyta</taxon>
        <taxon>Tracheophyta</taxon>
        <taxon>Spermatophyta</taxon>
        <taxon>Magnoliopsida</taxon>
        <taxon>Liliopsida</taxon>
        <taxon>Poales</taxon>
        <taxon>Cyperaceae</taxon>
        <taxon>Cyperoideae</taxon>
        <taxon>Rhynchosporeae</taxon>
        <taxon>Rhynchospora</taxon>
    </lineage>
</organism>
<feature type="domain" description="AB hydrolase-1" evidence="3">
    <location>
        <begin position="12"/>
        <end position="104"/>
    </location>
</feature>
<evidence type="ECO:0000313" key="5">
    <source>
        <dbReference type="Proteomes" id="UP001151287"/>
    </source>
</evidence>
<evidence type="ECO:0000313" key="4">
    <source>
        <dbReference type="EMBL" id="KAJ1691788.1"/>
    </source>
</evidence>
<dbReference type="Pfam" id="PF00561">
    <property type="entry name" value="Abhydrolase_1"/>
    <property type="match status" value="1"/>
</dbReference>
<reference evidence="4" key="1">
    <citation type="journal article" date="2022" name="Cell">
        <title>Repeat-based holocentromeres influence genome architecture and karyotype evolution.</title>
        <authorList>
            <person name="Hofstatter P.G."/>
            <person name="Thangavel G."/>
            <person name="Lux T."/>
            <person name="Neumann P."/>
            <person name="Vondrak T."/>
            <person name="Novak P."/>
            <person name="Zhang M."/>
            <person name="Costa L."/>
            <person name="Castellani M."/>
            <person name="Scott A."/>
            <person name="Toegelov H."/>
            <person name="Fuchs J."/>
            <person name="Mata-Sucre Y."/>
            <person name="Dias Y."/>
            <person name="Vanzela A.L.L."/>
            <person name="Huettel B."/>
            <person name="Almeida C.C.S."/>
            <person name="Simkova H."/>
            <person name="Souza G."/>
            <person name="Pedrosa-Harand A."/>
            <person name="Macas J."/>
            <person name="Mayer K.F.X."/>
            <person name="Houben A."/>
            <person name="Marques A."/>
        </authorList>
    </citation>
    <scope>NUCLEOTIDE SEQUENCE</scope>
    <source>
        <strain evidence="4">RhyBre1mFocal</strain>
    </source>
</reference>
<accession>A0A9Q0CDA8</accession>
<sequence>MHVAELGDLSAPPVLLLHGFPELWLSWRHLMAALAANGYRAIAPDLRGFGDTDVPADPSAYTLFHIIGDLIGLLDQLELSRVFVVGHDWGPYMAWHLCLFRPDREPGRAEASFARYEVVTVLKKFFSIKLDNLSAPPGMEIIDHLEEPPSLEWISEDELQYFAEKIQKNGFTGPLNYYRNLDKNWELMAPWQGAKIQVPTKFILVTKEVGYKTYGMEMTVKGGRMKEVVPNLDVVSVEGYHFIQQEKAEEVTSEILSYFSSQI</sequence>
<evidence type="ECO:0000256" key="1">
    <source>
        <dbReference type="ARBA" id="ARBA00022801"/>
    </source>
</evidence>